<reference evidence="3" key="1">
    <citation type="submission" date="2023-09" db="UniProtKB">
        <authorList>
            <consortium name="Ensembl"/>
        </authorList>
    </citation>
    <scope>IDENTIFICATION</scope>
</reference>
<dbReference type="AlphaFoldDB" id="A0A8C0DTB6"/>
<feature type="coiled-coil region" evidence="1">
    <location>
        <begin position="197"/>
        <end position="249"/>
    </location>
</feature>
<feature type="region of interest" description="Disordered" evidence="2">
    <location>
        <begin position="1"/>
        <end position="152"/>
    </location>
</feature>
<dbReference type="Ensembl" id="ENSBMST00010025756.1">
    <property type="protein sequence ID" value="ENSBMSP00010023374.1"/>
    <property type="gene ID" value="ENSBMSG00010017009.1"/>
</dbReference>
<evidence type="ECO:0000256" key="2">
    <source>
        <dbReference type="SAM" id="MobiDB-lite"/>
    </source>
</evidence>
<feature type="compositionally biased region" description="Basic and acidic residues" evidence="2">
    <location>
        <begin position="1"/>
        <end position="16"/>
    </location>
</feature>
<name>A0A8C0DTB6_BALMU</name>
<evidence type="ECO:0008006" key="4">
    <source>
        <dbReference type="Google" id="ProtNLM"/>
    </source>
</evidence>
<evidence type="ECO:0000256" key="1">
    <source>
        <dbReference type="SAM" id="Coils"/>
    </source>
</evidence>
<evidence type="ECO:0000313" key="3">
    <source>
        <dbReference type="Ensembl" id="ENSBMSP00010023374.1"/>
    </source>
</evidence>
<feature type="compositionally biased region" description="Basic and acidic residues" evidence="2">
    <location>
        <begin position="25"/>
        <end position="35"/>
    </location>
</feature>
<feature type="compositionally biased region" description="Polar residues" evidence="2">
    <location>
        <begin position="38"/>
        <end position="47"/>
    </location>
</feature>
<dbReference type="GeneTree" id="ENSGT00390000005130"/>
<protein>
    <recommendedName>
        <fullName evidence="4">Coiled-coil domain containing 122</fullName>
    </recommendedName>
</protein>
<feature type="compositionally biased region" description="Basic residues" evidence="2">
    <location>
        <begin position="48"/>
        <end position="59"/>
    </location>
</feature>
<accession>A0A8C0DTB6</accession>
<feature type="compositionally biased region" description="Gly residues" evidence="2">
    <location>
        <begin position="83"/>
        <end position="95"/>
    </location>
</feature>
<keyword evidence="1" id="KW-0175">Coiled coil</keyword>
<sequence length="261" mass="28424">PRTDGAHARQPRDSRGGRAGGLGAGRRERSGERPSGRTLSTVGNRQQFRVRRAPAHTRRPAPGGGTGSGAADRPSDRSQAGPRAGGWAGVGGARGSGADLPTGRAAERPRVVDRLPLPGGDEALSRRPRSQPGRNESPARQRGGPSVSPRPENLTALALGTLSHPSSSNVPPEEDITNLKDKIITVKESIIEKTCFLEEEKKTHEKLRKEIEVQHKRYGAILKRLHCQVNKLQSKRRQWQWNIQQLEKTAAELRKCIGTKD</sequence>
<proteinExistence type="predicted"/>
<organism evidence="3">
    <name type="scientific">Balaenoptera musculus</name>
    <name type="common">Blue whale</name>
    <dbReference type="NCBI Taxonomy" id="9771"/>
    <lineage>
        <taxon>Eukaryota</taxon>
        <taxon>Metazoa</taxon>
        <taxon>Chordata</taxon>
        <taxon>Craniata</taxon>
        <taxon>Vertebrata</taxon>
        <taxon>Euteleostomi</taxon>
        <taxon>Mammalia</taxon>
        <taxon>Eutheria</taxon>
        <taxon>Laurasiatheria</taxon>
        <taxon>Artiodactyla</taxon>
        <taxon>Whippomorpha</taxon>
        <taxon>Cetacea</taxon>
        <taxon>Mysticeti</taxon>
        <taxon>Balaenopteridae</taxon>
        <taxon>Balaenoptera</taxon>
    </lineage>
</organism>